<gene>
    <name evidence="1" type="ORF">PR048_013556</name>
</gene>
<feature type="non-terminal residue" evidence="1">
    <location>
        <position position="131"/>
    </location>
</feature>
<proteinExistence type="predicted"/>
<protein>
    <submittedName>
        <fullName evidence="1">Uncharacterized protein</fullName>
    </submittedName>
</protein>
<evidence type="ECO:0000313" key="1">
    <source>
        <dbReference type="EMBL" id="KAJ8887341.1"/>
    </source>
</evidence>
<reference evidence="1 2" key="1">
    <citation type="submission" date="2023-02" db="EMBL/GenBank/DDBJ databases">
        <title>LHISI_Scaffold_Assembly.</title>
        <authorList>
            <person name="Stuart O.P."/>
            <person name="Cleave R."/>
            <person name="Magrath M.J.L."/>
            <person name="Mikheyev A.S."/>
        </authorList>
    </citation>
    <scope>NUCLEOTIDE SEQUENCE [LARGE SCALE GENOMIC DNA]</scope>
    <source>
        <strain evidence="1">Daus_M_001</strain>
        <tissue evidence="1">Leg muscle</tissue>
    </source>
</reference>
<comment type="caution">
    <text evidence="1">The sequence shown here is derived from an EMBL/GenBank/DDBJ whole genome shotgun (WGS) entry which is preliminary data.</text>
</comment>
<name>A0ABQ9HSH7_9NEOP</name>
<sequence length="131" mass="14948">MPLWSMRATQPATISTLPFPHILLMETSILDARADGVKEKNGTMTVHNRQANNNVRRRVICTREKCEQGNPAGCRLPLFNETSTMALVTEDIEKDDLLGATWCTKHSATVENQLTTYLYRFPARKQRRTRT</sequence>
<evidence type="ECO:0000313" key="2">
    <source>
        <dbReference type="Proteomes" id="UP001159363"/>
    </source>
</evidence>
<dbReference type="EMBL" id="JARBHB010000004">
    <property type="protein sequence ID" value="KAJ8887341.1"/>
    <property type="molecule type" value="Genomic_DNA"/>
</dbReference>
<accession>A0ABQ9HSH7</accession>
<keyword evidence="2" id="KW-1185">Reference proteome</keyword>
<dbReference type="Proteomes" id="UP001159363">
    <property type="component" value="Chromosome X"/>
</dbReference>
<organism evidence="1 2">
    <name type="scientific">Dryococelus australis</name>
    <dbReference type="NCBI Taxonomy" id="614101"/>
    <lineage>
        <taxon>Eukaryota</taxon>
        <taxon>Metazoa</taxon>
        <taxon>Ecdysozoa</taxon>
        <taxon>Arthropoda</taxon>
        <taxon>Hexapoda</taxon>
        <taxon>Insecta</taxon>
        <taxon>Pterygota</taxon>
        <taxon>Neoptera</taxon>
        <taxon>Polyneoptera</taxon>
        <taxon>Phasmatodea</taxon>
        <taxon>Verophasmatodea</taxon>
        <taxon>Anareolatae</taxon>
        <taxon>Phasmatidae</taxon>
        <taxon>Eurycanthinae</taxon>
        <taxon>Dryococelus</taxon>
    </lineage>
</organism>